<organism evidence="15 16">
    <name type="scientific">Eptatretus burgeri</name>
    <name type="common">Inshore hagfish</name>
    <dbReference type="NCBI Taxonomy" id="7764"/>
    <lineage>
        <taxon>Eukaryota</taxon>
        <taxon>Metazoa</taxon>
        <taxon>Chordata</taxon>
        <taxon>Craniata</taxon>
        <taxon>Vertebrata</taxon>
        <taxon>Cyclostomata</taxon>
        <taxon>Myxini</taxon>
        <taxon>Myxiniformes</taxon>
        <taxon>Myxinidae</taxon>
        <taxon>Eptatretinae</taxon>
        <taxon>Eptatretus</taxon>
    </lineage>
</organism>
<feature type="compositionally biased region" description="Basic and acidic residues" evidence="13">
    <location>
        <begin position="373"/>
        <end position="396"/>
    </location>
</feature>
<evidence type="ECO:0000256" key="7">
    <source>
        <dbReference type="ARBA" id="ARBA00022741"/>
    </source>
</evidence>
<evidence type="ECO:0000313" key="16">
    <source>
        <dbReference type="Proteomes" id="UP000694388"/>
    </source>
</evidence>
<dbReference type="AlphaFoldDB" id="A0A8C4WRX0"/>
<dbReference type="SUPFAM" id="SSF46785">
    <property type="entry name" value="Winged helix' DNA-binding domain"/>
    <property type="match status" value="1"/>
</dbReference>
<evidence type="ECO:0000256" key="2">
    <source>
        <dbReference type="ARBA" id="ARBA00009196"/>
    </source>
</evidence>
<proteinExistence type="inferred from homology"/>
<evidence type="ECO:0000256" key="4">
    <source>
        <dbReference type="ARBA" id="ARBA00022527"/>
    </source>
</evidence>
<dbReference type="FunFam" id="1.10.510.10:FF:000307">
    <property type="entry name" value="Serine/threonine-protein kinase RIO2"/>
    <property type="match status" value="1"/>
</dbReference>
<evidence type="ECO:0000256" key="5">
    <source>
        <dbReference type="ARBA" id="ARBA00022679"/>
    </source>
</evidence>
<dbReference type="PANTHER" id="PTHR45852">
    <property type="entry name" value="SER/THR-PROTEIN KINASE RIO2"/>
    <property type="match status" value="1"/>
</dbReference>
<dbReference type="InterPro" id="IPR000687">
    <property type="entry name" value="RIO_kinase"/>
</dbReference>
<evidence type="ECO:0000259" key="14">
    <source>
        <dbReference type="SMART" id="SM00090"/>
    </source>
</evidence>
<evidence type="ECO:0000256" key="12">
    <source>
        <dbReference type="ARBA" id="ARBA00048679"/>
    </source>
</evidence>
<evidence type="ECO:0000256" key="1">
    <source>
        <dbReference type="ARBA" id="ARBA00001946"/>
    </source>
</evidence>
<keyword evidence="9" id="KW-0067">ATP-binding</keyword>
<keyword evidence="4" id="KW-0723">Serine/threonine-protein kinase</keyword>
<keyword evidence="8" id="KW-0418">Kinase</keyword>
<dbReference type="PANTHER" id="PTHR45852:SF1">
    <property type="entry name" value="SERINE_THREONINE-PROTEIN KINASE RIO2"/>
    <property type="match status" value="1"/>
</dbReference>
<dbReference type="GO" id="GO:0005524">
    <property type="term" value="F:ATP binding"/>
    <property type="evidence" value="ECO:0007669"/>
    <property type="project" value="UniProtKB-KW"/>
</dbReference>
<comment type="similarity">
    <text evidence="2">Belongs to the protein kinase superfamily. RIO-type Ser/Thr kinase family.</text>
</comment>
<comment type="catalytic activity">
    <reaction evidence="11">
        <text>L-threonyl-[protein] + ATP = O-phospho-L-threonyl-[protein] + ADP + H(+)</text>
        <dbReference type="Rhea" id="RHEA:46608"/>
        <dbReference type="Rhea" id="RHEA-COMP:11060"/>
        <dbReference type="Rhea" id="RHEA-COMP:11605"/>
        <dbReference type="ChEBI" id="CHEBI:15378"/>
        <dbReference type="ChEBI" id="CHEBI:30013"/>
        <dbReference type="ChEBI" id="CHEBI:30616"/>
        <dbReference type="ChEBI" id="CHEBI:61977"/>
        <dbReference type="ChEBI" id="CHEBI:456216"/>
        <dbReference type="EC" id="2.7.11.1"/>
    </reaction>
</comment>
<dbReference type="PROSITE" id="PS01245">
    <property type="entry name" value="RIO1"/>
    <property type="match status" value="1"/>
</dbReference>
<dbReference type="InterPro" id="IPR030484">
    <property type="entry name" value="Rio2"/>
</dbReference>
<evidence type="ECO:0000256" key="11">
    <source>
        <dbReference type="ARBA" id="ARBA00047899"/>
    </source>
</evidence>
<dbReference type="Pfam" id="PF01163">
    <property type="entry name" value="RIO1"/>
    <property type="match status" value="1"/>
</dbReference>
<evidence type="ECO:0000256" key="13">
    <source>
        <dbReference type="SAM" id="MobiDB-lite"/>
    </source>
</evidence>
<dbReference type="SUPFAM" id="SSF56112">
    <property type="entry name" value="Protein kinase-like (PK-like)"/>
    <property type="match status" value="1"/>
</dbReference>
<name>A0A8C4WRX0_EPTBU</name>
<evidence type="ECO:0000313" key="15">
    <source>
        <dbReference type="Ensembl" id="ENSEBUP00000009473.1"/>
    </source>
</evidence>
<dbReference type="EC" id="2.7.11.1" evidence="3"/>
<evidence type="ECO:0000256" key="8">
    <source>
        <dbReference type="ARBA" id="ARBA00022777"/>
    </source>
</evidence>
<dbReference type="InterPro" id="IPR036388">
    <property type="entry name" value="WH-like_DNA-bd_sf"/>
</dbReference>
<feature type="domain" description="RIO kinase" evidence="14">
    <location>
        <begin position="99"/>
        <end position="326"/>
    </location>
</feature>
<keyword evidence="7" id="KW-0547">Nucleotide-binding</keyword>
<dbReference type="CDD" id="cd05144">
    <property type="entry name" value="RIO2_C"/>
    <property type="match status" value="1"/>
</dbReference>
<dbReference type="Ensembl" id="ENSEBUT00000009998.1">
    <property type="protein sequence ID" value="ENSEBUP00000009473.1"/>
    <property type="gene ID" value="ENSEBUG00000006099.1"/>
</dbReference>
<feature type="compositionally biased region" description="Acidic residues" evidence="13">
    <location>
        <begin position="397"/>
        <end position="416"/>
    </location>
</feature>
<dbReference type="Gene3D" id="3.30.200.20">
    <property type="entry name" value="Phosphorylase Kinase, domain 1"/>
    <property type="match status" value="1"/>
</dbReference>
<feature type="region of interest" description="Disordered" evidence="13">
    <location>
        <begin position="369"/>
        <end position="422"/>
    </location>
</feature>
<dbReference type="GeneTree" id="ENSGT00390000003255"/>
<dbReference type="GO" id="GO:0046872">
    <property type="term" value="F:metal ion binding"/>
    <property type="evidence" value="ECO:0007669"/>
    <property type="project" value="UniProtKB-KW"/>
</dbReference>
<dbReference type="InterPro" id="IPR018935">
    <property type="entry name" value="RIO_kinase_CS"/>
</dbReference>
<dbReference type="InterPro" id="IPR036390">
    <property type="entry name" value="WH_DNA-bd_sf"/>
</dbReference>
<keyword evidence="5" id="KW-0808">Transferase</keyword>
<dbReference type="GO" id="GO:0030490">
    <property type="term" value="P:maturation of SSU-rRNA"/>
    <property type="evidence" value="ECO:0007669"/>
    <property type="project" value="TreeGrafter"/>
</dbReference>
<dbReference type="Gene3D" id="1.10.510.10">
    <property type="entry name" value="Transferase(Phosphotransferase) domain 1"/>
    <property type="match status" value="1"/>
</dbReference>
<keyword evidence="10" id="KW-0460">Magnesium</keyword>
<dbReference type="GO" id="GO:0005634">
    <property type="term" value="C:nucleus"/>
    <property type="evidence" value="ECO:0007669"/>
    <property type="project" value="TreeGrafter"/>
</dbReference>
<dbReference type="Proteomes" id="UP000694388">
    <property type="component" value="Unplaced"/>
</dbReference>
<dbReference type="InterPro" id="IPR018934">
    <property type="entry name" value="RIO_dom"/>
</dbReference>
<reference evidence="15" key="1">
    <citation type="submission" date="2025-08" db="UniProtKB">
        <authorList>
            <consortium name="Ensembl"/>
        </authorList>
    </citation>
    <scope>IDENTIFICATION</scope>
</reference>
<evidence type="ECO:0000256" key="9">
    <source>
        <dbReference type="ARBA" id="ARBA00022840"/>
    </source>
</evidence>
<protein>
    <recommendedName>
        <fullName evidence="3">non-specific serine/threonine protein kinase</fullName>
        <ecNumber evidence="3">2.7.11.1</ecNumber>
    </recommendedName>
</protein>
<keyword evidence="16" id="KW-1185">Reference proteome</keyword>
<sequence>MATRKRQRKRSVQVKTAQNAATHSVWLGSGDHLCKQRIITFLGSTLVQSPSIFSQLVEMGMKNHDMVPASLVASIASLKHGGANKILRELVKNKLIAYERSKFVQGYRLTFTGYDFLALRTLAAREALSSLGNQIGVGKESDIYIVANGEGTQLALKLHRLGRTSFRNLRNKRDYHNHRRHVSWIYLSRIAALKEFAYMKALYDRGFPVPKPVDFNRHAVIMELINGFPLYQVKTMAEPFTLYVELMELLERLAKYGLIHGDFNEFNVMVNEDGCATLIDFPQMVSTSHENAEWYFDRDVKCVQDFFLKRFGFENDEAPVFAKIKRETDLDVEVSASGFSRQLCPYEDDLLLPLGPESDEETVDDNLTCGQADGDREEQRHFKGGEEKIQTLHDDDHDHDDDDDEDYNDCVEENEEEPKNAELLDKHCFVEANTTKKGLLGEASGSSPSVEDKDCVSMDQLAMCAASLVIAPSSDCLGNLVDGDNEEEEHDLADKHHSDDDSFDDLVHLSDINNDFKPHRDEVSLLHVNSHLRQRTHSESNCSVGSRSTIAPVRLDHLSFPSGHKSRHWDHTLLICRLFPNVLATSTNEGGWRLCVL</sequence>
<evidence type="ECO:0000256" key="10">
    <source>
        <dbReference type="ARBA" id="ARBA00022842"/>
    </source>
</evidence>
<keyword evidence="6" id="KW-0479">Metal-binding</keyword>
<dbReference type="GO" id="GO:0004674">
    <property type="term" value="F:protein serine/threonine kinase activity"/>
    <property type="evidence" value="ECO:0007669"/>
    <property type="project" value="UniProtKB-KW"/>
</dbReference>
<dbReference type="SMART" id="SM00090">
    <property type="entry name" value="RIO"/>
    <property type="match status" value="1"/>
</dbReference>
<dbReference type="FunFam" id="3.30.200.20:FF:000052">
    <property type="entry name" value="Serine/threonine-protein kinase RIO2"/>
    <property type="match status" value="1"/>
</dbReference>
<evidence type="ECO:0000256" key="6">
    <source>
        <dbReference type="ARBA" id="ARBA00022723"/>
    </source>
</evidence>
<comment type="catalytic activity">
    <reaction evidence="12">
        <text>L-seryl-[protein] + ATP = O-phospho-L-seryl-[protein] + ADP + H(+)</text>
        <dbReference type="Rhea" id="RHEA:17989"/>
        <dbReference type="Rhea" id="RHEA-COMP:9863"/>
        <dbReference type="Rhea" id="RHEA-COMP:11604"/>
        <dbReference type="ChEBI" id="CHEBI:15378"/>
        <dbReference type="ChEBI" id="CHEBI:29999"/>
        <dbReference type="ChEBI" id="CHEBI:30616"/>
        <dbReference type="ChEBI" id="CHEBI:83421"/>
        <dbReference type="ChEBI" id="CHEBI:456216"/>
        <dbReference type="EC" id="2.7.11.1"/>
    </reaction>
</comment>
<reference evidence="15" key="2">
    <citation type="submission" date="2025-09" db="UniProtKB">
        <authorList>
            <consortium name="Ensembl"/>
        </authorList>
    </citation>
    <scope>IDENTIFICATION</scope>
</reference>
<evidence type="ECO:0000256" key="3">
    <source>
        <dbReference type="ARBA" id="ARBA00012513"/>
    </source>
</evidence>
<dbReference type="GO" id="GO:0030688">
    <property type="term" value="C:preribosome, small subunit precursor"/>
    <property type="evidence" value="ECO:0007669"/>
    <property type="project" value="TreeGrafter"/>
</dbReference>
<dbReference type="GO" id="GO:0005829">
    <property type="term" value="C:cytosol"/>
    <property type="evidence" value="ECO:0007669"/>
    <property type="project" value="TreeGrafter"/>
</dbReference>
<accession>A0A8C4WRX0</accession>
<dbReference type="Pfam" id="PF09202">
    <property type="entry name" value="Rio2_N"/>
    <property type="match status" value="1"/>
</dbReference>
<comment type="cofactor">
    <cofactor evidence="1">
        <name>Mg(2+)</name>
        <dbReference type="ChEBI" id="CHEBI:18420"/>
    </cofactor>
</comment>
<dbReference type="InterPro" id="IPR011009">
    <property type="entry name" value="Kinase-like_dom_sf"/>
</dbReference>
<dbReference type="InterPro" id="IPR015285">
    <property type="entry name" value="RIO2_wHTH_N"/>
</dbReference>
<dbReference type="Gene3D" id="1.10.10.10">
    <property type="entry name" value="Winged helix-like DNA-binding domain superfamily/Winged helix DNA-binding domain"/>
    <property type="match status" value="1"/>
</dbReference>